<dbReference type="InterPro" id="IPR007371">
    <property type="entry name" value="TPK_catalytic"/>
</dbReference>
<sequence>MRHCSGLWQGMTTSHFTILLGGNITVTDRLQKAVADTRVIAADSGMRHAQPLGLAPELWVGDFDSSDTALQERWPDVEQQPFPAAKGVTDGEIAVSEALVRGAKRLTLVGALAGERSDHALFHLLYAVSLAERGFEVVLTSGDEEAYPLMEGAFELDLPQGSLFSVAGFTALEGLDIDNARYPLANFALAFGSSRTISNVAEGPLRLRLQSGKAIVLARPYDLTGA</sequence>
<reference evidence="8" key="1">
    <citation type="submission" date="2016-10" db="EMBL/GenBank/DDBJ databases">
        <authorList>
            <person name="Wibberg D."/>
        </authorList>
    </citation>
    <scope>NUCLEOTIDE SEQUENCE [LARGE SCALE GENOMIC DNA]</scope>
</reference>
<evidence type="ECO:0000256" key="5">
    <source>
        <dbReference type="NCBIfam" id="TIGR01378"/>
    </source>
</evidence>
<keyword evidence="1" id="KW-0808">Transferase</keyword>
<proteinExistence type="predicted"/>
<dbReference type="EMBL" id="FMUE01000008">
    <property type="protein sequence ID" value="SCX29552.1"/>
    <property type="molecule type" value="Genomic_DNA"/>
</dbReference>
<dbReference type="GO" id="GO:0004788">
    <property type="term" value="F:thiamine diphosphokinase activity"/>
    <property type="evidence" value="ECO:0007669"/>
    <property type="project" value="UniProtKB-UniRule"/>
</dbReference>
<keyword evidence="4" id="KW-0067">ATP-binding</keyword>
<evidence type="ECO:0000313" key="8">
    <source>
        <dbReference type="Proteomes" id="UP000187891"/>
    </source>
</evidence>
<keyword evidence="3 7" id="KW-0418">Kinase</keyword>
<dbReference type="GO" id="GO:0016301">
    <property type="term" value="F:kinase activity"/>
    <property type="evidence" value="ECO:0007669"/>
    <property type="project" value="UniProtKB-KW"/>
</dbReference>
<dbReference type="PANTHER" id="PTHR41299:SF1">
    <property type="entry name" value="THIAMINE PYROPHOSPHOKINASE"/>
    <property type="match status" value="1"/>
</dbReference>
<evidence type="ECO:0000259" key="6">
    <source>
        <dbReference type="SMART" id="SM00983"/>
    </source>
</evidence>
<dbReference type="InterPro" id="IPR007373">
    <property type="entry name" value="Thiamin_PyroPKinase_B1-bd"/>
</dbReference>
<dbReference type="SUPFAM" id="SSF63999">
    <property type="entry name" value="Thiamin pyrophosphokinase, catalytic domain"/>
    <property type="match status" value="1"/>
</dbReference>
<dbReference type="STRING" id="1907666.DSM25559_3370"/>
<dbReference type="SMART" id="SM00983">
    <property type="entry name" value="TPK_B1_binding"/>
    <property type="match status" value="1"/>
</dbReference>
<dbReference type="PANTHER" id="PTHR41299">
    <property type="entry name" value="THIAMINE PYROPHOSPHOKINASE"/>
    <property type="match status" value="1"/>
</dbReference>
<dbReference type="NCBIfam" id="TIGR01378">
    <property type="entry name" value="thi_PPkinase"/>
    <property type="match status" value="1"/>
</dbReference>
<evidence type="ECO:0000256" key="1">
    <source>
        <dbReference type="ARBA" id="ARBA00022679"/>
    </source>
</evidence>
<accession>A0A1R3TXI2</accession>
<feature type="domain" description="Thiamin pyrophosphokinase thiamin-binding" evidence="6">
    <location>
        <begin position="152"/>
        <end position="215"/>
    </location>
</feature>
<dbReference type="GO" id="GO:0006772">
    <property type="term" value="P:thiamine metabolic process"/>
    <property type="evidence" value="ECO:0007669"/>
    <property type="project" value="UniProtKB-UniRule"/>
</dbReference>
<dbReference type="InterPro" id="IPR036759">
    <property type="entry name" value="TPK_catalytic_sf"/>
</dbReference>
<evidence type="ECO:0000256" key="3">
    <source>
        <dbReference type="ARBA" id="ARBA00022777"/>
    </source>
</evidence>
<organism evidence="7 8">
    <name type="scientific">Agrobacterium rosae</name>
    <dbReference type="NCBI Taxonomy" id="1972867"/>
    <lineage>
        <taxon>Bacteria</taxon>
        <taxon>Pseudomonadati</taxon>
        <taxon>Pseudomonadota</taxon>
        <taxon>Alphaproteobacteria</taxon>
        <taxon>Hyphomicrobiales</taxon>
        <taxon>Rhizobiaceae</taxon>
        <taxon>Rhizobium/Agrobacterium group</taxon>
        <taxon>Agrobacterium</taxon>
    </lineage>
</organism>
<dbReference type="Proteomes" id="UP000187891">
    <property type="component" value="Unassembled WGS sequence"/>
</dbReference>
<dbReference type="GO" id="GO:0009229">
    <property type="term" value="P:thiamine diphosphate biosynthetic process"/>
    <property type="evidence" value="ECO:0007669"/>
    <property type="project" value="InterPro"/>
</dbReference>
<dbReference type="InterPro" id="IPR053149">
    <property type="entry name" value="TPK"/>
</dbReference>
<dbReference type="InterPro" id="IPR006282">
    <property type="entry name" value="Thi_PPkinase"/>
</dbReference>
<dbReference type="GO" id="GO:0030975">
    <property type="term" value="F:thiamine binding"/>
    <property type="evidence" value="ECO:0007669"/>
    <property type="project" value="InterPro"/>
</dbReference>
<dbReference type="AlphaFoldDB" id="A0A1R3TXI2"/>
<evidence type="ECO:0000313" key="7">
    <source>
        <dbReference type="EMBL" id="SCX29552.1"/>
    </source>
</evidence>
<dbReference type="EC" id="2.7.6.2" evidence="5"/>
<gene>
    <name evidence="7" type="ORF">DSM25559_3370</name>
</gene>
<name>A0A1R3TXI2_9HYPH</name>
<evidence type="ECO:0000256" key="4">
    <source>
        <dbReference type="ARBA" id="ARBA00022840"/>
    </source>
</evidence>
<dbReference type="CDD" id="cd07995">
    <property type="entry name" value="TPK"/>
    <property type="match status" value="1"/>
</dbReference>
<keyword evidence="2" id="KW-0547">Nucleotide-binding</keyword>
<dbReference type="Gene3D" id="3.40.50.10240">
    <property type="entry name" value="Thiamin pyrophosphokinase, catalytic domain"/>
    <property type="match status" value="1"/>
</dbReference>
<evidence type="ECO:0000256" key="2">
    <source>
        <dbReference type="ARBA" id="ARBA00022741"/>
    </source>
</evidence>
<dbReference type="GO" id="GO:0005524">
    <property type="term" value="F:ATP binding"/>
    <property type="evidence" value="ECO:0007669"/>
    <property type="project" value="UniProtKB-KW"/>
</dbReference>
<dbReference type="Pfam" id="PF04263">
    <property type="entry name" value="TPK_catalytic"/>
    <property type="match status" value="1"/>
</dbReference>
<protein>
    <recommendedName>
        <fullName evidence="5">Thiamine diphosphokinase</fullName>
        <ecNumber evidence="5">2.7.6.2</ecNumber>
    </recommendedName>
</protein>